<comment type="caution">
    <text evidence="4">The sequence shown here is derived from an EMBL/GenBank/DDBJ whole genome shotgun (WGS) entry which is preliminary data.</text>
</comment>
<name>A0AAV1JUH8_9NEOP</name>
<evidence type="ECO:0000256" key="2">
    <source>
        <dbReference type="SAM" id="MobiDB-lite"/>
    </source>
</evidence>
<dbReference type="Pfam" id="PF18701">
    <property type="entry name" value="DUF5641"/>
    <property type="match status" value="1"/>
</dbReference>
<dbReference type="InterPro" id="IPR001995">
    <property type="entry name" value="Peptidase_A2_cat"/>
</dbReference>
<proteinExistence type="predicted"/>
<feature type="domain" description="Peptidase A2" evidence="3">
    <location>
        <begin position="129"/>
        <end position="166"/>
    </location>
</feature>
<gene>
    <name evidence="4" type="ORF">LNINA_LOCUS10878</name>
</gene>
<feature type="compositionally biased region" description="Polar residues" evidence="2">
    <location>
        <begin position="479"/>
        <end position="489"/>
    </location>
</feature>
<evidence type="ECO:0000313" key="5">
    <source>
        <dbReference type="Proteomes" id="UP001497472"/>
    </source>
</evidence>
<dbReference type="PANTHER" id="PTHR47331">
    <property type="entry name" value="PHD-TYPE DOMAIN-CONTAINING PROTEIN"/>
    <property type="match status" value="1"/>
</dbReference>
<reference evidence="4 5" key="1">
    <citation type="submission" date="2023-11" db="EMBL/GenBank/DDBJ databases">
        <authorList>
            <person name="Okamura Y."/>
        </authorList>
    </citation>
    <scope>NUCLEOTIDE SEQUENCE [LARGE SCALE GENOMIC DNA]</scope>
</reference>
<dbReference type="GO" id="GO:0006508">
    <property type="term" value="P:proteolysis"/>
    <property type="evidence" value="ECO:0007669"/>
    <property type="project" value="InterPro"/>
</dbReference>
<evidence type="ECO:0000256" key="1">
    <source>
        <dbReference type="ARBA" id="ARBA00022801"/>
    </source>
</evidence>
<dbReference type="EMBL" id="CAVLEF010000132">
    <property type="protein sequence ID" value="CAK1551768.1"/>
    <property type="molecule type" value="Genomic_DNA"/>
</dbReference>
<dbReference type="InterPro" id="IPR021109">
    <property type="entry name" value="Peptidase_aspartic_dom_sf"/>
</dbReference>
<dbReference type="Gene3D" id="2.40.70.10">
    <property type="entry name" value="Acid Proteases"/>
    <property type="match status" value="1"/>
</dbReference>
<protein>
    <recommendedName>
        <fullName evidence="3">Peptidase A2 domain-containing protein</fullName>
    </recommendedName>
</protein>
<keyword evidence="1" id="KW-0378">Hydrolase</keyword>
<sequence length="502" mass="56617">MDKLVQRQQEVLECIRQIDRNFSKDSASRKTRDYIIQRLEKLDKLWAEFNSNHSALDMYRHEDVGYFAGNQYDQARKYYEEVRSKVASHPLAEEDVSTPGSSKIAPIKYVTRSQASSPVKAQDGSQITFKALLDQGSQVSLISENAAQLLGLTRKYHHANISGIGSGSKQSRGIVTLECESIHSNYTLRTDALVINRVTNSLPQVSFEKQSWSHLENIPLADPEYNVSQTIDILLDASVYSEIIMDGLLKGPSKAPIAQQTRLAAEELKGSFYMDDLIEGRDTLEEAKELQQQVINILRGAGMNIRKWSSNSKELTKNLNRNQLDTPLDFKCSESRKTLGLRWHPDSDTFTFQNKFDNLIEETLTKRQLLSHISKVFDPLGANRLLQKESHQILGAINKDFFAKIDSHIEWNKNIEVGDVVVVREDHIPPGKWALGRVTEVHPGRDGYVRIVSLKTKNGVIKRPVIKLALLPVSENNQQVQSVSDSNAPKQGVPRGEETKNS</sequence>
<dbReference type="GO" id="GO:0004190">
    <property type="term" value="F:aspartic-type endopeptidase activity"/>
    <property type="evidence" value="ECO:0007669"/>
    <property type="project" value="InterPro"/>
</dbReference>
<evidence type="ECO:0000259" key="3">
    <source>
        <dbReference type="PROSITE" id="PS50175"/>
    </source>
</evidence>
<organism evidence="4 5">
    <name type="scientific">Leptosia nina</name>
    <dbReference type="NCBI Taxonomy" id="320188"/>
    <lineage>
        <taxon>Eukaryota</taxon>
        <taxon>Metazoa</taxon>
        <taxon>Ecdysozoa</taxon>
        <taxon>Arthropoda</taxon>
        <taxon>Hexapoda</taxon>
        <taxon>Insecta</taxon>
        <taxon>Pterygota</taxon>
        <taxon>Neoptera</taxon>
        <taxon>Endopterygota</taxon>
        <taxon>Lepidoptera</taxon>
        <taxon>Glossata</taxon>
        <taxon>Ditrysia</taxon>
        <taxon>Papilionoidea</taxon>
        <taxon>Pieridae</taxon>
        <taxon>Pierinae</taxon>
        <taxon>Leptosia</taxon>
    </lineage>
</organism>
<feature type="region of interest" description="Disordered" evidence="2">
    <location>
        <begin position="479"/>
        <end position="502"/>
    </location>
</feature>
<accession>A0AAV1JUH8</accession>
<dbReference type="AlphaFoldDB" id="A0AAV1JUH8"/>
<dbReference type="InterPro" id="IPR040676">
    <property type="entry name" value="DUF5641"/>
</dbReference>
<evidence type="ECO:0000313" key="4">
    <source>
        <dbReference type="EMBL" id="CAK1551768.1"/>
    </source>
</evidence>
<dbReference type="PROSITE" id="PS50175">
    <property type="entry name" value="ASP_PROT_RETROV"/>
    <property type="match status" value="1"/>
</dbReference>
<dbReference type="Proteomes" id="UP001497472">
    <property type="component" value="Unassembled WGS sequence"/>
</dbReference>
<keyword evidence="5" id="KW-1185">Reference proteome</keyword>